<keyword evidence="2" id="KW-1185">Reference proteome</keyword>
<gene>
    <name evidence="1" type="ORF">POREN0001_0532</name>
</gene>
<evidence type="ECO:0000313" key="1">
    <source>
        <dbReference type="EMBL" id="EEN83481.1"/>
    </source>
</evidence>
<accession>C3J8L4</accession>
<sequence>MQNILLPCRFFPVETCTVSWLEANEKSRTLEERGIFPLEYDP</sequence>
<organism evidence="1 2">
    <name type="scientific">Porphyromonas endodontalis (strain ATCC 35406 / DSM 24491 / JCM 8526 / CCUG 16442 / BCRC 14492 / NCTC 13058 / HG 370)</name>
    <name type="common">Bacteroides endodontalis</name>
    <dbReference type="NCBI Taxonomy" id="553175"/>
    <lineage>
        <taxon>Bacteria</taxon>
        <taxon>Pseudomonadati</taxon>
        <taxon>Bacteroidota</taxon>
        <taxon>Bacteroidia</taxon>
        <taxon>Bacteroidales</taxon>
        <taxon>Porphyromonadaceae</taxon>
        <taxon>Porphyromonas</taxon>
    </lineage>
</organism>
<protein>
    <submittedName>
        <fullName evidence="1">Uncharacterized protein</fullName>
    </submittedName>
</protein>
<dbReference type="Proteomes" id="UP000004295">
    <property type="component" value="Unassembled WGS sequence"/>
</dbReference>
<reference evidence="1 2" key="1">
    <citation type="submission" date="2009-04" db="EMBL/GenBank/DDBJ databases">
        <authorList>
            <person name="Sebastian Y."/>
            <person name="Madupu R."/>
            <person name="Durkin A.S."/>
            <person name="Torralba M."/>
            <person name="Methe B."/>
            <person name="Sutton G.G."/>
            <person name="Strausberg R.L."/>
            <person name="Nelson K.E."/>
        </authorList>
    </citation>
    <scope>NUCLEOTIDE SEQUENCE [LARGE SCALE GENOMIC DNA]</scope>
    <source>
        <strain evidence="2">ATCC 35406 / BCRC 14492 / JCM 8526 / NCTC 13058 / HG 370</strain>
    </source>
</reference>
<dbReference type="AlphaFoldDB" id="C3J8L4"/>
<evidence type="ECO:0000313" key="2">
    <source>
        <dbReference type="Proteomes" id="UP000004295"/>
    </source>
</evidence>
<proteinExistence type="predicted"/>
<comment type="caution">
    <text evidence="1">The sequence shown here is derived from an EMBL/GenBank/DDBJ whole genome shotgun (WGS) entry which is preliminary data.</text>
</comment>
<dbReference type="EMBL" id="ACNN01000007">
    <property type="protein sequence ID" value="EEN83481.1"/>
    <property type="molecule type" value="Genomic_DNA"/>
</dbReference>
<name>C3J8L4_POREA</name>